<proteinExistence type="predicted"/>
<feature type="region of interest" description="Disordered" evidence="1">
    <location>
        <begin position="83"/>
        <end position="113"/>
    </location>
</feature>
<protein>
    <submittedName>
        <fullName evidence="3">Uncharacterized protein</fullName>
    </submittedName>
</protein>
<organism evidence="3 4">
    <name type="scientific">Actinomycetospora endophytica</name>
    <dbReference type="NCBI Taxonomy" id="2291215"/>
    <lineage>
        <taxon>Bacteria</taxon>
        <taxon>Bacillati</taxon>
        <taxon>Actinomycetota</taxon>
        <taxon>Actinomycetes</taxon>
        <taxon>Pseudonocardiales</taxon>
        <taxon>Pseudonocardiaceae</taxon>
        <taxon>Actinomycetospora</taxon>
    </lineage>
</organism>
<feature type="signal peptide" evidence="2">
    <location>
        <begin position="1"/>
        <end position="29"/>
    </location>
</feature>
<dbReference type="EMBL" id="JAJNDB010000007">
    <property type="protein sequence ID" value="MCD2197194.1"/>
    <property type="molecule type" value="Genomic_DNA"/>
</dbReference>
<feature type="compositionally biased region" description="Basic and acidic residues" evidence="1">
    <location>
        <begin position="86"/>
        <end position="97"/>
    </location>
</feature>
<dbReference type="RefSeq" id="WP_230739067.1">
    <property type="nucleotide sequence ID" value="NZ_JAJNDB010000007.1"/>
</dbReference>
<keyword evidence="2" id="KW-0732">Signal</keyword>
<evidence type="ECO:0000256" key="2">
    <source>
        <dbReference type="SAM" id="SignalP"/>
    </source>
</evidence>
<reference evidence="3 4" key="1">
    <citation type="submission" date="2021-11" db="EMBL/GenBank/DDBJ databases">
        <title>Draft genome sequence of Actinomycetospora sp. SF1 isolated from the rhizosphere soil.</title>
        <authorList>
            <person name="Duangmal K."/>
            <person name="Chantavorakit T."/>
        </authorList>
    </citation>
    <scope>NUCLEOTIDE SEQUENCE [LARGE SCALE GENOMIC DNA]</scope>
    <source>
        <strain evidence="3 4">TBRC 5722</strain>
    </source>
</reference>
<keyword evidence="4" id="KW-1185">Reference proteome</keyword>
<dbReference type="InterPro" id="IPR006311">
    <property type="entry name" value="TAT_signal"/>
</dbReference>
<accession>A0ABS8PG91</accession>
<comment type="caution">
    <text evidence="3">The sequence shown here is derived from an EMBL/GenBank/DDBJ whole genome shotgun (WGS) entry which is preliminary data.</text>
</comment>
<feature type="chain" id="PRO_5045168879" evidence="2">
    <location>
        <begin position="30"/>
        <end position="159"/>
    </location>
</feature>
<gene>
    <name evidence="3" type="ORF">LQ327_27865</name>
</gene>
<sequence>MSTPSPSRRSVLRATAGLVLTGTALTAAAACGNADQGPDELEAPLAAARADAALATVAGQVFPDLTARVTPVAQARRAHADALAAEVRRARPDRADAVDAPVTPPRPPASSAAAASALRTSLVAARDAGSDLAVRTARYRSGLMASVAAACAGYAEVLG</sequence>
<dbReference type="PROSITE" id="PS51318">
    <property type="entry name" value="TAT"/>
    <property type="match status" value="1"/>
</dbReference>
<name>A0ABS8PG91_9PSEU</name>
<evidence type="ECO:0000256" key="1">
    <source>
        <dbReference type="SAM" id="MobiDB-lite"/>
    </source>
</evidence>
<evidence type="ECO:0000313" key="3">
    <source>
        <dbReference type="EMBL" id="MCD2197194.1"/>
    </source>
</evidence>
<dbReference type="Proteomes" id="UP001199469">
    <property type="component" value="Unassembled WGS sequence"/>
</dbReference>
<evidence type="ECO:0000313" key="4">
    <source>
        <dbReference type="Proteomes" id="UP001199469"/>
    </source>
</evidence>